<dbReference type="PANTHER" id="PTHR42865:SF1">
    <property type="entry name" value="AEROBIC C4-DICARBOXYLATE TRANSPORT PROTEIN"/>
    <property type="match status" value="1"/>
</dbReference>
<dbReference type="NCBIfam" id="NF002461">
    <property type="entry name" value="PRK01663.1"/>
    <property type="match status" value="1"/>
</dbReference>
<evidence type="ECO:0000256" key="7">
    <source>
        <dbReference type="ARBA" id="ARBA00022847"/>
    </source>
</evidence>
<dbReference type="FunFam" id="1.10.3860.10:FF:000001">
    <property type="entry name" value="C4-dicarboxylate transport protein"/>
    <property type="match status" value="1"/>
</dbReference>
<keyword evidence="7 10" id="KW-0769">Symport</keyword>
<feature type="transmembrane region" description="Helical" evidence="10">
    <location>
        <begin position="179"/>
        <end position="205"/>
    </location>
</feature>
<dbReference type="InterPro" id="IPR036458">
    <property type="entry name" value="Na:dicarbo_symporter_sf"/>
</dbReference>
<dbReference type="GO" id="GO:0015138">
    <property type="term" value="F:fumarate transmembrane transporter activity"/>
    <property type="evidence" value="ECO:0007669"/>
    <property type="project" value="TreeGrafter"/>
</dbReference>
<sequence length="444" mass="46967">MKRLLGKLYVQVVIAVIAGALLGVFHPDFATSLKPIGDAFIKLIKMLLAPVIFLTVVTGIAKMNDMKELGRVGIRAFIYFEVVSTLALIVGLLVVDTFKPGAGMNIDPATLDSSAIASYTEAAKHESFIAFMMQIIPNTLGDAFAKGNILQILLFSILLGVALARCGDKGKPIIRTLDSLMHGMFGIVNIVMRLAPLGAFGAIAFTIGKYGFGSLFSLGKLMACFYLTCILFVALVLGPICRVAGFSLWKLLKYLKEELFTVLGTSSSESVLPQMIRKMENAGCSKPVAGMVIPSGLTFNPDGQAIYYTAAATFIAQATNTPLSLTDQLIIMAVLMLTSKGSAGVTGSGFITLAATLASLGTIPVAGMVLLLGVDRFMSEARAITNTIGNGVATLAIARWVGALDMHRLKVALDGKPLPTPEAEVEERVTVAEPGLPTLTGKTL</sequence>
<protein>
    <recommendedName>
        <fullName evidence="10">C4-dicarboxylate transport protein</fullName>
    </recommendedName>
</protein>
<evidence type="ECO:0000256" key="1">
    <source>
        <dbReference type="ARBA" id="ARBA00004651"/>
    </source>
</evidence>
<dbReference type="OrthoDB" id="9766690at2"/>
<reference evidence="11 12" key="1">
    <citation type="submission" date="2016-04" db="EMBL/GenBank/DDBJ databases">
        <title>Draft Genome Sequences of Staphylococcus capitis Strain H36, S. capitis Strain H65, S. cohnii Strain H62, S. hominis Strain H69, Mycobacterium iranicum Strain H39, Plantibacter sp. Strain H53, Pseudomonas oryzihabitans Strain H72, and Microbacterium sp. Strain H83, isolated from residential settings.</title>
        <authorList>
            <person name="Lymperopoulou D."/>
            <person name="Adams R.I."/>
            <person name="Lindow S."/>
            <person name="Coil D.A."/>
            <person name="Jospin G."/>
            <person name="Eisen J.A."/>
        </authorList>
    </citation>
    <scope>NUCLEOTIDE SEQUENCE [LARGE SCALE GENOMIC DNA]</scope>
    <source>
        <strain evidence="11 12">H72</strain>
    </source>
</reference>
<accession>A0A178LAN3</accession>
<evidence type="ECO:0000256" key="9">
    <source>
        <dbReference type="ARBA" id="ARBA00023136"/>
    </source>
</evidence>
<evidence type="ECO:0000256" key="5">
    <source>
        <dbReference type="ARBA" id="ARBA00022519"/>
    </source>
</evidence>
<keyword evidence="6 10" id="KW-0812">Transmembrane</keyword>
<dbReference type="InterPro" id="IPR023954">
    <property type="entry name" value="C4_dicarb_transport"/>
</dbReference>
<evidence type="ECO:0000256" key="8">
    <source>
        <dbReference type="ARBA" id="ARBA00022989"/>
    </source>
</evidence>
<dbReference type="InterPro" id="IPR001991">
    <property type="entry name" value="Na-dicarboxylate_symporter"/>
</dbReference>
<evidence type="ECO:0000313" key="11">
    <source>
        <dbReference type="EMBL" id="OAN26667.1"/>
    </source>
</evidence>
<dbReference type="GO" id="GO:0005886">
    <property type="term" value="C:plasma membrane"/>
    <property type="evidence" value="ECO:0007669"/>
    <property type="project" value="UniProtKB-SubCell"/>
</dbReference>
<comment type="caution">
    <text evidence="11">The sequence shown here is derived from an EMBL/GenBank/DDBJ whole genome shotgun (WGS) entry which is preliminary data.</text>
</comment>
<evidence type="ECO:0000256" key="3">
    <source>
        <dbReference type="ARBA" id="ARBA00022448"/>
    </source>
</evidence>
<dbReference type="NCBIfam" id="NF009587">
    <property type="entry name" value="PRK13027.1"/>
    <property type="match status" value="1"/>
</dbReference>
<dbReference type="GO" id="GO:0015366">
    <property type="term" value="F:malate:proton symporter activity"/>
    <property type="evidence" value="ECO:0007669"/>
    <property type="project" value="TreeGrafter"/>
</dbReference>
<keyword evidence="4 10" id="KW-1003">Cell membrane</keyword>
<comment type="similarity">
    <text evidence="2 10">Belongs to the dicarboxylate/amino acid:cation symporter (DAACS) (TC 2.A.23) family.</text>
</comment>
<feature type="transmembrane region" description="Helical" evidence="10">
    <location>
        <begin position="353"/>
        <end position="374"/>
    </location>
</feature>
<gene>
    <name evidence="10" type="primary">dctA</name>
    <name evidence="11" type="ORF">A4V15_05780</name>
</gene>
<keyword evidence="9 10" id="KW-0472">Membrane</keyword>
<name>A0A178LAN3_9PSED</name>
<dbReference type="AlphaFoldDB" id="A0A178LAN3"/>
<dbReference type="PROSITE" id="PS00713">
    <property type="entry name" value="NA_DICARBOXYL_SYMP_1"/>
    <property type="match status" value="1"/>
</dbReference>
<dbReference type="Proteomes" id="UP000078356">
    <property type="component" value="Unassembled WGS sequence"/>
</dbReference>
<keyword evidence="5" id="KW-0997">Cell inner membrane</keyword>
<evidence type="ECO:0000256" key="2">
    <source>
        <dbReference type="ARBA" id="ARBA00006148"/>
    </source>
</evidence>
<feature type="transmembrane region" description="Helical" evidence="10">
    <location>
        <begin position="7"/>
        <end position="27"/>
    </location>
</feature>
<dbReference type="SUPFAM" id="SSF118215">
    <property type="entry name" value="Proton glutamate symport protein"/>
    <property type="match status" value="1"/>
</dbReference>
<feature type="transmembrane region" description="Helical" evidence="10">
    <location>
        <begin position="149"/>
        <end position="167"/>
    </location>
</feature>
<feature type="transmembrane region" description="Helical" evidence="10">
    <location>
        <begin position="72"/>
        <end position="95"/>
    </location>
</feature>
<evidence type="ECO:0000313" key="12">
    <source>
        <dbReference type="Proteomes" id="UP000078356"/>
    </source>
</evidence>
<dbReference type="PANTHER" id="PTHR42865">
    <property type="entry name" value="PROTON/GLUTAMATE-ASPARTATE SYMPORTER"/>
    <property type="match status" value="1"/>
</dbReference>
<evidence type="ECO:0000256" key="4">
    <source>
        <dbReference type="ARBA" id="ARBA00022475"/>
    </source>
</evidence>
<feature type="transmembrane region" description="Helical" evidence="10">
    <location>
        <begin position="39"/>
        <end position="60"/>
    </location>
</feature>
<organism evidence="11 12">
    <name type="scientific">Pseudomonas oryzihabitans</name>
    <dbReference type="NCBI Taxonomy" id="47885"/>
    <lineage>
        <taxon>Bacteria</taxon>
        <taxon>Pseudomonadati</taxon>
        <taxon>Pseudomonadota</taxon>
        <taxon>Gammaproteobacteria</taxon>
        <taxon>Pseudomonadales</taxon>
        <taxon>Pseudomonadaceae</taxon>
        <taxon>Pseudomonas</taxon>
    </lineage>
</organism>
<feature type="transmembrane region" description="Helical" evidence="10">
    <location>
        <begin position="225"/>
        <end position="249"/>
    </location>
</feature>
<proteinExistence type="inferred from homology"/>
<comment type="caution">
    <text evidence="10">Lacks conserved residue(s) required for the propagation of feature annotation.</text>
</comment>
<dbReference type="RefSeq" id="WP_017639915.1">
    <property type="nucleotide sequence ID" value="NZ_LWCR01000034.1"/>
</dbReference>
<evidence type="ECO:0000256" key="10">
    <source>
        <dbReference type="HAMAP-Rule" id="MF_01300"/>
    </source>
</evidence>
<dbReference type="Pfam" id="PF00375">
    <property type="entry name" value="SDF"/>
    <property type="match status" value="1"/>
</dbReference>
<dbReference type="GO" id="GO:0070778">
    <property type="term" value="P:L-aspartate transmembrane transport"/>
    <property type="evidence" value="ECO:0007669"/>
    <property type="project" value="TreeGrafter"/>
</dbReference>
<dbReference type="GO" id="GO:0015141">
    <property type="term" value="F:succinate transmembrane transporter activity"/>
    <property type="evidence" value="ECO:0007669"/>
    <property type="project" value="TreeGrafter"/>
</dbReference>
<evidence type="ECO:0000256" key="6">
    <source>
        <dbReference type="ARBA" id="ARBA00022692"/>
    </source>
</evidence>
<dbReference type="PRINTS" id="PR00173">
    <property type="entry name" value="EDTRNSPORT"/>
</dbReference>
<dbReference type="Gene3D" id="1.10.3860.10">
    <property type="entry name" value="Sodium:dicarboxylate symporter"/>
    <property type="match status" value="1"/>
</dbReference>
<comment type="subcellular location">
    <subcellularLocation>
        <location evidence="1 10">Cell membrane</location>
        <topology evidence="1 10">Multi-pass membrane protein</topology>
    </subcellularLocation>
</comment>
<keyword evidence="8 10" id="KW-1133">Transmembrane helix</keyword>
<dbReference type="EMBL" id="LWCR01000034">
    <property type="protein sequence ID" value="OAN26667.1"/>
    <property type="molecule type" value="Genomic_DNA"/>
</dbReference>
<dbReference type="InterPro" id="IPR018107">
    <property type="entry name" value="Na-dicarboxylate_symporter_CS"/>
</dbReference>
<keyword evidence="3 10" id="KW-0813">Transport</keyword>
<comment type="function">
    <text evidence="10">Responsible for the transport of dicarboxylates such as succinate, fumarate, and malate across the membrane.</text>
</comment>
<dbReference type="HAMAP" id="MF_01300">
    <property type="entry name" value="C4_dicarb_transport"/>
    <property type="match status" value="1"/>
</dbReference>